<dbReference type="InterPro" id="IPR013103">
    <property type="entry name" value="RVT_2"/>
</dbReference>
<organism evidence="3">
    <name type="scientific">Cladocopium goreaui</name>
    <dbReference type="NCBI Taxonomy" id="2562237"/>
    <lineage>
        <taxon>Eukaryota</taxon>
        <taxon>Sar</taxon>
        <taxon>Alveolata</taxon>
        <taxon>Dinophyceae</taxon>
        <taxon>Suessiales</taxon>
        <taxon>Symbiodiniaceae</taxon>
        <taxon>Cladocopium</taxon>
    </lineage>
</organism>
<feature type="domain" description="Integrase catalytic" evidence="2">
    <location>
        <begin position="1464"/>
        <end position="1635"/>
    </location>
</feature>
<evidence type="ECO:0000259" key="2">
    <source>
        <dbReference type="PROSITE" id="PS50994"/>
    </source>
</evidence>
<proteinExistence type="predicted"/>
<feature type="region of interest" description="Disordered" evidence="1">
    <location>
        <begin position="477"/>
        <end position="499"/>
    </location>
</feature>
<feature type="region of interest" description="Disordered" evidence="1">
    <location>
        <begin position="1074"/>
        <end position="1103"/>
    </location>
</feature>
<dbReference type="InterPro" id="IPR001584">
    <property type="entry name" value="Integrase_cat-core"/>
</dbReference>
<dbReference type="GO" id="GO:0003676">
    <property type="term" value="F:nucleic acid binding"/>
    <property type="evidence" value="ECO:0007669"/>
    <property type="project" value="InterPro"/>
</dbReference>
<feature type="compositionally biased region" description="Basic and acidic residues" evidence="1">
    <location>
        <begin position="73"/>
        <end position="89"/>
    </location>
</feature>
<dbReference type="GO" id="GO:0015074">
    <property type="term" value="P:DNA integration"/>
    <property type="evidence" value="ECO:0007669"/>
    <property type="project" value="InterPro"/>
</dbReference>
<reference evidence="4" key="2">
    <citation type="submission" date="2024-04" db="EMBL/GenBank/DDBJ databases">
        <authorList>
            <person name="Chen Y."/>
            <person name="Shah S."/>
            <person name="Dougan E. K."/>
            <person name="Thang M."/>
            <person name="Chan C."/>
        </authorList>
    </citation>
    <scope>NUCLEOTIDE SEQUENCE [LARGE SCALE GENOMIC DNA]</scope>
</reference>
<name>A0A9P1BQD0_9DINO</name>
<evidence type="ECO:0000313" key="4">
    <source>
        <dbReference type="EMBL" id="CAL1129421.1"/>
    </source>
</evidence>
<dbReference type="Gene3D" id="3.30.420.10">
    <property type="entry name" value="Ribonuclease H-like superfamily/Ribonuclease H"/>
    <property type="match status" value="1"/>
</dbReference>
<dbReference type="InterPro" id="IPR012337">
    <property type="entry name" value="RNaseH-like_sf"/>
</dbReference>
<dbReference type="OrthoDB" id="442510at2759"/>
<feature type="region of interest" description="Disordered" evidence="1">
    <location>
        <begin position="1"/>
        <end position="111"/>
    </location>
</feature>
<feature type="region of interest" description="Disordered" evidence="1">
    <location>
        <begin position="149"/>
        <end position="175"/>
    </location>
</feature>
<feature type="compositionally biased region" description="Acidic residues" evidence="1">
    <location>
        <begin position="27"/>
        <end position="38"/>
    </location>
</feature>
<dbReference type="EMBL" id="CAMXCT020000240">
    <property type="protein sequence ID" value="CAL1129421.1"/>
    <property type="molecule type" value="Genomic_DNA"/>
</dbReference>
<dbReference type="SUPFAM" id="SSF53098">
    <property type="entry name" value="Ribonuclease H-like"/>
    <property type="match status" value="1"/>
</dbReference>
<feature type="non-terminal residue" evidence="3">
    <location>
        <position position="1"/>
    </location>
</feature>
<dbReference type="PROSITE" id="PS50994">
    <property type="entry name" value="INTEGRASE"/>
    <property type="match status" value="1"/>
</dbReference>
<protein>
    <recommendedName>
        <fullName evidence="2">Integrase catalytic domain-containing protein</fullName>
    </recommendedName>
</protein>
<dbReference type="Pfam" id="PF07727">
    <property type="entry name" value="RVT_2"/>
    <property type="match status" value="1"/>
</dbReference>
<dbReference type="EMBL" id="CAMXCT010000240">
    <property type="protein sequence ID" value="CAI3976046.1"/>
    <property type="molecule type" value="Genomic_DNA"/>
</dbReference>
<feature type="compositionally biased region" description="Basic and acidic residues" evidence="1">
    <location>
        <begin position="1074"/>
        <end position="1099"/>
    </location>
</feature>
<feature type="compositionally biased region" description="Low complexity" evidence="1">
    <location>
        <begin position="482"/>
        <end position="499"/>
    </location>
</feature>
<reference evidence="3" key="1">
    <citation type="submission" date="2022-10" db="EMBL/GenBank/DDBJ databases">
        <authorList>
            <person name="Chen Y."/>
            <person name="Dougan E. K."/>
            <person name="Chan C."/>
            <person name="Rhodes N."/>
            <person name="Thang M."/>
        </authorList>
    </citation>
    <scope>NUCLEOTIDE SEQUENCE</scope>
</reference>
<comment type="caution">
    <text evidence="3">The sequence shown here is derived from an EMBL/GenBank/DDBJ whole genome shotgun (WGS) entry which is preliminary data.</text>
</comment>
<accession>A0A9P1BQD0</accession>
<gene>
    <name evidence="3" type="ORF">C1SCF055_LOCUS4305</name>
</gene>
<evidence type="ECO:0000313" key="3">
    <source>
        <dbReference type="EMBL" id="CAI3976046.1"/>
    </source>
</evidence>
<evidence type="ECO:0000256" key="1">
    <source>
        <dbReference type="SAM" id="MobiDB-lite"/>
    </source>
</evidence>
<sequence length="2408" mass="268160">MAVNVWRAGNARGRKGQGKGPASGGFADDDEAESVADAELEHGSAEDEGGGAPAEGTGDSLHDGEGGRSAAHGGHDHGRGLGEWKHESSQSKSQRSSWSQVSGGNSGRDSEDQWWNYDWTWSWSGGWAKVDSQPRRDSYMAKVEETTRGIDGRWPNSGQGSHRGDQDEVWSSAGTAKPTEKMMVPEFSGEGVETELGLTARSYLRKVKAWLKCTKLHEKERALALYTHLSGKAWVCAEELDVDLLGTPGGVEYYLDWVRVRFMEMEVNKVSNVMSELFRRCKKKGDQTVRDFNVEFERLLLHLAELDCELPPLVKAWLYLDRLRLHEAEELAILASVGNKYDLKMLQQAAIIQDRGVRKVGSWEDSRGKGNGGRWHGRHTVHFTEAGYDGGEMSEEDEVEVKEESDSELVTGEVAMTYHDAYMAYQDAKSRYREAVKGRGVDRDELKRRSEERLKAAKLRSYCGACKRKGHWHKDPECPLRSSGGSAPTTTSSSTVKSTQMASNLQHVQMCYMTDFKDASVETFDKGSQQEMLAIADTACTKAVAGHAWFEAYYKMADELGIKEKLVKIKVAIVDCKVPLLLSRNVLGKLGMVCAVDSQMVDLKALKLFGVPLKMSDTGHPALVVNQFPRNLEKAGCIWSSDPDVRFYLTAAGQYMASAAGGGQGKINTLFYPKKIAVEINNMLSHEHLSAVSFLAWWRNANQSRDFWIETSSEFVRVHVVPRRDVFDPSKWNTSLQHLKSQLLSSLESKRITELVRELRELQVPVHPNWTVPELRATLIEQRPGQTPTREQHALKGISKMSLEELKIKAVEADLEMPPKVTRGWLIKALRDNLQPEGDQVMTFGKYKSWMFKEVPFSYQEWAMKETEVNTNSSPELVHFAAWCRQELAERKQRAKGKGVPTMVEDPEVNAKIPPPAMSESAWSVLTWKSTESGTTMIPAAKRAAKQKRDMETIDVESMDAQVPAEVAEQIAQLEAAIGLGKQSAETEECIVSEGDATVGLGKRIKNVAVPEYDMRGGRMDKGDAFENDITVGHGSGTVYKAAPVYDMDKGGCPLQAGEVGATAAGRPQERHVYGAPRARPDGWFDEAGRSPKQRARDGAHKRKINASTRRKLHHMGKQVMSVLFTCALAVGSMAEEIVMETFNTAWVTVRGPMEYRADCLELFAGEHEISAAFARAKMAVLRPRDLRFGDDLRDGGQQEAVLREIKEQRPKVVWIAPPCTYWCAFSRLNYTKQQRRRLRAKEKPFLDLIDEVMLLQRQLGGHVVIENPSGSDLWNHSMLRRWAADDEVYSFNLDMCQFGLRSGLEGDKFLKKGTRLMATHIDFMEGLQRKCDGAHDHRLVQGSDTARSAHYSMDFAEAVVDVVKNMQAHQVLVTEEPQDAEMVEEGEITLEDERGALGIKFKGSVSSKIAGALRQLHQNLGHPNNRELERHLRLAGADSEMVKAVSQLQCSTCAKCARPQPQRVAKPTALLDFNDAVALDIIFIDTAQTKAHLALNMVDIASSYQVVIPLPNRKAETVADTFYKHWASWAGIPGKLVLDLDTCFRDAFWDLTNNDGIAMRCAAGQAHWQNGVAERYGGAWKAIWDRLHEEHIIGDSEVYEAACAVSEARNTLRNRRAVQHRSRVLPTQFKAGDLVYVYRDAKTKGKRAASKWIGPATIIGPEGSNFWVARGGRCLLAAGEHLRPAEHEEVSEALRIKAALLQIRQCIDADFEEAADDMAEDVGPQGAAAADKEIDVSMEAEAEGIEGELDAEVEAAGSSSGPMTRVPVSERVARAAKREKEIQQMARKKQALDDLPFSLRSGTIKHHLKRGDDAGNIKEAHFTKHGGSQEALDKALEKEIPWNLIAPEEKELFKQAEVTQWEEHLKYEAVKPLSEAESKEVEQKYGKERILTSRFLYRDKNLAKRRTDAGVPCKAKARLCVGGQRDPDLGVVDMAVDAPTVNRHSLLLGLVVALSFGWTIRIGDIRAAFLNGVQSSRRLFFRQPARGIPGLRPGQLVEILKGVFGLATSPKLWWLKLSTDLLSLSIQCNGLFYSIEQNEIDPCAFRIMNTNTNEVAGLIFTHVDDLMVMAEQDLVVKVQEAIQNKFPVDDWEGGHFEYVGCEYKVTENEITITQTGYVESRLNKIVVPSGCRDEDAATEDLVKQHRSVVGRPSYGDIKAINKVVDQAKKYKENGIKIPKIDRSDMVILGYHDAAWANADLPCQADIDTSWDGDFKLGSQLASLVVVADKKCLQNQPGAFGVLDWRSHGSQRVCRSTFAGETMACGEALESCIFLRSLLLSFTNGRLVGEAEAGALMGLHLFTDCKSLFDHLHREGIPRAPSERRLALDLAAIRQSLAVEARHEWKRNYGSGTITPEKPCKPPIHWVPTDQQLADVLTKHLNPAGWWETILHGFLALPFMPRQSQFGQ</sequence>
<dbReference type="InterPro" id="IPR036397">
    <property type="entry name" value="RNaseH_sf"/>
</dbReference>
<feature type="compositionally biased region" description="Low complexity" evidence="1">
    <location>
        <begin position="90"/>
        <end position="102"/>
    </location>
</feature>